<evidence type="ECO:0000313" key="1">
    <source>
        <dbReference type="EMBL" id="PUU80963.1"/>
    </source>
</evidence>
<reference evidence="1 2" key="1">
    <citation type="submission" date="2017-04" db="EMBL/GenBank/DDBJ databases">
        <title>Draft genome sequence of Tuber borchii Vittad., a whitish edible truffle.</title>
        <authorList>
            <consortium name="DOE Joint Genome Institute"/>
            <person name="Murat C."/>
            <person name="Kuo A."/>
            <person name="Barry K.W."/>
            <person name="Clum A."/>
            <person name="Dockter R.B."/>
            <person name="Fauchery L."/>
            <person name="Iotti M."/>
            <person name="Kohler A."/>
            <person name="Labutti K."/>
            <person name="Lindquist E.A."/>
            <person name="Lipzen A."/>
            <person name="Ohm R.A."/>
            <person name="Wang M."/>
            <person name="Grigoriev I.V."/>
            <person name="Zambonelli A."/>
            <person name="Martin F.M."/>
        </authorList>
    </citation>
    <scope>NUCLEOTIDE SEQUENCE [LARGE SCALE GENOMIC DNA]</scope>
    <source>
        <strain evidence="1 2">Tbo3840</strain>
    </source>
</reference>
<keyword evidence="2" id="KW-1185">Reference proteome</keyword>
<evidence type="ECO:0000313" key="2">
    <source>
        <dbReference type="Proteomes" id="UP000244722"/>
    </source>
</evidence>
<dbReference type="EMBL" id="NESQ01000053">
    <property type="protein sequence ID" value="PUU80963.1"/>
    <property type="molecule type" value="Genomic_DNA"/>
</dbReference>
<accession>A0A2T6ZZQ9</accession>
<protein>
    <submittedName>
        <fullName evidence="1">Uncharacterized protein</fullName>
    </submittedName>
</protein>
<dbReference type="Proteomes" id="UP000244722">
    <property type="component" value="Unassembled WGS sequence"/>
</dbReference>
<name>A0A2T6ZZQ9_TUBBO</name>
<comment type="caution">
    <text evidence="1">The sequence shown here is derived from an EMBL/GenBank/DDBJ whole genome shotgun (WGS) entry which is preliminary data.</text>
</comment>
<sequence length="187" mass="21057">MTELGWVYLFFRRPAEHKGGGRVKGGNLGFPKAHLQQIARTVTLFFLLFPTVPVPVLAKFGTIQAIGAAFPRASLTQRYHTVTVQIAIYLFPFFRTLEVDGGDGGMGHWVVMGWDGFELRYYIGIVRGSLLRMGKFQLVTALPETISMGRICFLFGEARDAERLHLHICLHDHQPLPHPPPARRIMS</sequence>
<organism evidence="1 2">
    <name type="scientific">Tuber borchii</name>
    <name type="common">White truffle</name>
    <dbReference type="NCBI Taxonomy" id="42251"/>
    <lineage>
        <taxon>Eukaryota</taxon>
        <taxon>Fungi</taxon>
        <taxon>Dikarya</taxon>
        <taxon>Ascomycota</taxon>
        <taxon>Pezizomycotina</taxon>
        <taxon>Pezizomycetes</taxon>
        <taxon>Pezizales</taxon>
        <taxon>Tuberaceae</taxon>
        <taxon>Tuber</taxon>
    </lineage>
</organism>
<dbReference type="AlphaFoldDB" id="A0A2T6ZZQ9"/>
<gene>
    <name evidence="1" type="ORF">B9Z19DRAFT_672567</name>
</gene>
<proteinExistence type="predicted"/>